<dbReference type="PRINTS" id="PR00463">
    <property type="entry name" value="EP450I"/>
</dbReference>
<comment type="similarity">
    <text evidence="2 10">Belongs to the cytochrome P450 family.</text>
</comment>
<evidence type="ECO:0000256" key="5">
    <source>
        <dbReference type="ARBA" id="ARBA00022723"/>
    </source>
</evidence>
<evidence type="ECO:0000256" key="10">
    <source>
        <dbReference type="RuleBase" id="RU000461"/>
    </source>
</evidence>
<evidence type="ECO:0000256" key="9">
    <source>
        <dbReference type="PIRSR" id="PIRSR602401-1"/>
    </source>
</evidence>
<keyword evidence="11" id="KW-0472">Membrane</keyword>
<dbReference type="InterPro" id="IPR002401">
    <property type="entry name" value="Cyt_P450_E_grp-I"/>
</dbReference>
<evidence type="ECO:0000256" key="6">
    <source>
        <dbReference type="ARBA" id="ARBA00023002"/>
    </source>
</evidence>
<proteinExistence type="inferred from homology"/>
<dbReference type="PANTHER" id="PTHR24302">
    <property type="entry name" value="CYTOCHROME P450 FAMILY 3"/>
    <property type="match status" value="1"/>
</dbReference>
<dbReference type="InterPro" id="IPR017972">
    <property type="entry name" value="Cyt_P450_CS"/>
</dbReference>
<dbReference type="Proteomes" id="UP000824540">
    <property type="component" value="Unassembled WGS sequence"/>
</dbReference>
<evidence type="ECO:0000256" key="1">
    <source>
        <dbReference type="ARBA" id="ARBA00001971"/>
    </source>
</evidence>
<reference evidence="12" key="1">
    <citation type="thesis" date="2021" institute="BYU ScholarsArchive" country="Provo, UT, USA">
        <title>Applications of and Algorithms for Genome Assembly and Genomic Analyses with an Emphasis on Marine Teleosts.</title>
        <authorList>
            <person name="Pickett B.D."/>
        </authorList>
    </citation>
    <scope>NUCLEOTIDE SEQUENCE</scope>
    <source>
        <strain evidence="12">HI-2016</strain>
    </source>
</reference>
<dbReference type="InterPro" id="IPR050705">
    <property type="entry name" value="Cytochrome_P450_3A"/>
</dbReference>
<keyword evidence="8 10" id="KW-0503">Monooxygenase</keyword>
<dbReference type="GO" id="GO:0016712">
    <property type="term" value="F:oxidoreductase activity, acting on paired donors, with incorporation or reduction of molecular oxygen, reduced flavin or flavoprotein as one donor, and incorporation of one atom of oxygen"/>
    <property type="evidence" value="ECO:0007669"/>
    <property type="project" value="UniProtKB-EC"/>
</dbReference>
<evidence type="ECO:0000313" key="12">
    <source>
        <dbReference type="EMBL" id="KAG9343005.1"/>
    </source>
</evidence>
<keyword evidence="11" id="KW-1133">Transmembrane helix</keyword>
<keyword evidence="7 9" id="KW-0408">Iron</keyword>
<dbReference type="PANTHER" id="PTHR24302:SF17">
    <property type="entry name" value="CYTOCHROME P450, FAMILY 3, SUBFAMILY C, POLYPEPTIDE 4-RELATED"/>
    <property type="match status" value="1"/>
</dbReference>
<evidence type="ECO:0000256" key="11">
    <source>
        <dbReference type="SAM" id="Phobius"/>
    </source>
</evidence>
<dbReference type="FunFam" id="1.10.630.10:FF:000182">
    <property type="entry name" value="Cytochrome P450 3A4"/>
    <property type="match status" value="1"/>
</dbReference>
<feature type="transmembrane region" description="Helical" evidence="11">
    <location>
        <begin position="41"/>
        <end position="63"/>
    </location>
</feature>
<keyword evidence="5 9" id="KW-0479">Metal-binding</keyword>
<evidence type="ECO:0000256" key="3">
    <source>
        <dbReference type="ARBA" id="ARBA00012109"/>
    </source>
</evidence>
<evidence type="ECO:0000313" key="13">
    <source>
        <dbReference type="Proteomes" id="UP000824540"/>
    </source>
</evidence>
<evidence type="ECO:0000256" key="2">
    <source>
        <dbReference type="ARBA" id="ARBA00010617"/>
    </source>
</evidence>
<dbReference type="OrthoDB" id="1470350at2759"/>
<gene>
    <name evidence="12" type="ORF">JZ751_015223</name>
</gene>
<comment type="caution">
    <text evidence="12">The sequence shown here is derived from an EMBL/GenBank/DDBJ whole genome shotgun (WGS) entry which is preliminary data.</text>
</comment>
<organism evidence="12 13">
    <name type="scientific">Albula glossodonta</name>
    <name type="common">roundjaw bonefish</name>
    <dbReference type="NCBI Taxonomy" id="121402"/>
    <lineage>
        <taxon>Eukaryota</taxon>
        <taxon>Metazoa</taxon>
        <taxon>Chordata</taxon>
        <taxon>Craniata</taxon>
        <taxon>Vertebrata</taxon>
        <taxon>Euteleostomi</taxon>
        <taxon>Actinopterygii</taxon>
        <taxon>Neopterygii</taxon>
        <taxon>Teleostei</taxon>
        <taxon>Albuliformes</taxon>
        <taxon>Albulidae</taxon>
        <taxon>Albula</taxon>
    </lineage>
</organism>
<evidence type="ECO:0000256" key="8">
    <source>
        <dbReference type="ARBA" id="ARBA00023033"/>
    </source>
</evidence>
<keyword evidence="13" id="KW-1185">Reference proteome</keyword>
<name>A0A8T2NRL5_9TELE</name>
<dbReference type="Gene3D" id="1.10.630.10">
    <property type="entry name" value="Cytochrome P450"/>
    <property type="match status" value="1"/>
</dbReference>
<evidence type="ECO:0000256" key="7">
    <source>
        <dbReference type="ARBA" id="ARBA00023004"/>
    </source>
</evidence>
<sequence>MLGAYSMDVVTSSSFSVEVDSINNPDDPFVSNMKKLMNFSLFNPVVLLLCTFSFEILIFPFLAPLFEKFGLGFFSAKRLDFFHSTLRKVKDQHEKNDGDRVDFLKLMIQSQISTEQADKYTDDQPVKGLTDQEILSQSFIFILAGYETTSTSLSLLLYNLATHPECMKKLQEEIDDFFPNNAQVTYDALTKMEYLDMVINESMRLWPTAPRVDRVCKKTVEIDGVTIPKDMVVGAAILVMHRDPTLWESPESFRPERFSKENKESINPYAYLPFGAGPRNCIGMRFALLIMKLAVVKMLQSFDIETCKETQIPLELNSMYQPKKPIALKFVLRSSAMTEISAA</sequence>
<comment type="cofactor">
    <cofactor evidence="1 9">
        <name>heme</name>
        <dbReference type="ChEBI" id="CHEBI:30413"/>
    </cofactor>
</comment>
<dbReference type="AlphaFoldDB" id="A0A8T2NRL5"/>
<accession>A0A8T2NRL5</accession>
<keyword evidence="6 10" id="KW-0560">Oxidoreductase</keyword>
<dbReference type="PROSITE" id="PS00086">
    <property type="entry name" value="CYTOCHROME_P450"/>
    <property type="match status" value="1"/>
</dbReference>
<evidence type="ECO:0000256" key="4">
    <source>
        <dbReference type="ARBA" id="ARBA00022617"/>
    </source>
</evidence>
<dbReference type="GO" id="GO:0008395">
    <property type="term" value="F:steroid hydroxylase activity"/>
    <property type="evidence" value="ECO:0007669"/>
    <property type="project" value="TreeGrafter"/>
</dbReference>
<keyword evidence="11" id="KW-0812">Transmembrane</keyword>
<keyword evidence="4 9" id="KW-0349">Heme</keyword>
<dbReference type="GO" id="GO:0005506">
    <property type="term" value="F:iron ion binding"/>
    <property type="evidence" value="ECO:0007669"/>
    <property type="project" value="InterPro"/>
</dbReference>
<dbReference type="GO" id="GO:0020037">
    <property type="term" value="F:heme binding"/>
    <property type="evidence" value="ECO:0007669"/>
    <property type="project" value="InterPro"/>
</dbReference>
<dbReference type="SUPFAM" id="SSF48264">
    <property type="entry name" value="Cytochrome P450"/>
    <property type="match status" value="1"/>
</dbReference>
<feature type="binding site" description="axial binding residue" evidence="9">
    <location>
        <position position="281"/>
    </location>
    <ligand>
        <name>heme</name>
        <dbReference type="ChEBI" id="CHEBI:30413"/>
    </ligand>
    <ligandPart>
        <name>Fe</name>
        <dbReference type="ChEBI" id="CHEBI:18248"/>
    </ligandPart>
</feature>
<protein>
    <recommendedName>
        <fullName evidence="3">unspecific monooxygenase</fullName>
        <ecNumber evidence="3">1.14.14.1</ecNumber>
    </recommendedName>
</protein>
<dbReference type="InterPro" id="IPR036396">
    <property type="entry name" value="Cyt_P450_sf"/>
</dbReference>
<dbReference type="EC" id="1.14.14.1" evidence="3"/>
<dbReference type="PRINTS" id="PR00385">
    <property type="entry name" value="P450"/>
</dbReference>
<dbReference type="EMBL" id="JAFBMS010000025">
    <property type="protein sequence ID" value="KAG9343005.1"/>
    <property type="molecule type" value="Genomic_DNA"/>
</dbReference>
<dbReference type="Pfam" id="PF00067">
    <property type="entry name" value="p450"/>
    <property type="match status" value="1"/>
</dbReference>
<dbReference type="InterPro" id="IPR001128">
    <property type="entry name" value="Cyt_P450"/>
</dbReference>